<proteinExistence type="predicted"/>
<keyword evidence="1" id="KW-1133">Transmembrane helix</keyword>
<dbReference type="RefSeq" id="WP_209617325.1">
    <property type="nucleotide sequence ID" value="NZ_JAGJRS010000013.1"/>
</dbReference>
<feature type="transmembrane region" description="Helical" evidence="1">
    <location>
        <begin position="170"/>
        <end position="196"/>
    </location>
</feature>
<keyword evidence="3" id="KW-1185">Reference proteome</keyword>
<feature type="transmembrane region" description="Helical" evidence="1">
    <location>
        <begin position="279"/>
        <end position="297"/>
    </location>
</feature>
<evidence type="ECO:0000313" key="3">
    <source>
        <dbReference type="Proteomes" id="UP000823790"/>
    </source>
</evidence>
<gene>
    <name evidence="2" type="ORF">J7I44_05905</name>
</gene>
<organism evidence="2 3">
    <name type="scientific">Frateuria flava</name>
    <dbReference type="NCBI Taxonomy" id="2821489"/>
    <lineage>
        <taxon>Bacteria</taxon>
        <taxon>Pseudomonadati</taxon>
        <taxon>Pseudomonadota</taxon>
        <taxon>Gammaproteobacteria</taxon>
        <taxon>Lysobacterales</taxon>
        <taxon>Rhodanobacteraceae</taxon>
        <taxon>Frateuria</taxon>
    </lineage>
</organism>
<keyword evidence="1" id="KW-0472">Membrane</keyword>
<dbReference type="InterPro" id="IPR049458">
    <property type="entry name" value="EpsG-like"/>
</dbReference>
<dbReference type="Pfam" id="PF14897">
    <property type="entry name" value="EpsG"/>
    <property type="match status" value="1"/>
</dbReference>
<feature type="transmembrane region" description="Helical" evidence="1">
    <location>
        <begin position="20"/>
        <end position="41"/>
    </location>
</feature>
<protein>
    <submittedName>
        <fullName evidence="2">EpsG family protein</fullName>
    </submittedName>
</protein>
<feature type="transmembrane region" description="Helical" evidence="1">
    <location>
        <begin position="329"/>
        <end position="347"/>
    </location>
</feature>
<sequence length="352" mass="38870">MNTTTMNTPVALIDSPTNTNARVLLGLMLVAAVIVIVDFAVATRGNIGTDTSVYASFYESLVHHGEVQSRFEPVFYYLSVMLAATGMSFPAYEGVMFFVMAGTALVATRRYHTFLGSETGYSTFLAASLLFLFISPVMSNATINVMRQGLSSLLVFTALLAFYQRQWRAFVLWGLMATGFHYSALLYLFFAPVLLLNTKLLRVAGILAFLAYCSGVTMVLVRAIVPSVYTMVMAYDAGSSYKAGVRLDFAVFSLFWYVLPWVVAPLVREPVRERINQSTAVYLVLMLPFFAVGWGNFSNRYLLPAWLSVSLILAAICCDNRFSPLRNPVVLRMGLVGAAGVFCYYVTHGVVL</sequence>
<feature type="transmembrane region" description="Helical" evidence="1">
    <location>
        <begin position="74"/>
        <end position="107"/>
    </location>
</feature>
<accession>A0ABS4DL87</accession>
<feature type="transmembrane region" description="Helical" evidence="1">
    <location>
        <begin position="249"/>
        <end position="267"/>
    </location>
</feature>
<name>A0ABS4DL87_9GAMM</name>
<dbReference type="EMBL" id="JAGJRS010000013">
    <property type="protein sequence ID" value="MBP1473824.1"/>
    <property type="molecule type" value="Genomic_DNA"/>
</dbReference>
<evidence type="ECO:0000256" key="1">
    <source>
        <dbReference type="SAM" id="Phobius"/>
    </source>
</evidence>
<keyword evidence="1" id="KW-0812">Transmembrane</keyword>
<reference evidence="2 3" key="1">
    <citation type="submission" date="2021-04" db="EMBL/GenBank/DDBJ databases">
        <authorList>
            <person name="Huq M.A."/>
        </authorList>
    </citation>
    <scope>NUCLEOTIDE SEQUENCE [LARGE SCALE GENOMIC DNA]</scope>
    <source>
        <strain evidence="2 3">MAH-13</strain>
    </source>
</reference>
<comment type="caution">
    <text evidence="2">The sequence shown here is derived from an EMBL/GenBank/DDBJ whole genome shotgun (WGS) entry which is preliminary data.</text>
</comment>
<dbReference type="Proteomes" id="UP000823790">
    <property type="component" value="Unassembled WGS sequence"/>
</dbReference>
<feature type="transmembrane region" description="Helical" evidence="1">
    <location>
        <begin position="119"/>
        <end position="138"/>
    </location>
</feature>
<evidence type="ECO:0000313" key="2">
    <source>
        <dbReference type="EMBL" id="MBP1473824.1"/>
    </source>
</evidence>
<feature type="transmembrane region" description="Helical" evidence="1">
    <location>
        <begin position="203"/>
        <end position="229"/>
    </location>
</feature>